<keyword evidence="3" id="KW-0963">Cytoplasm</keyword>
<organism evidence="9 10">
    <name type="scientific">Enterococcus caccae ATCC BAA-1240</name>
    <dbReference type="NCBI Taxonomy" id="1158612"/>
    <lineage>
        <taxon>Bacteria</taxon>
        <taxon>Bacillati</taxon>
        <taxon>Bacillota</taxon>
        <taxon>Bacilli</taxon>
        <taxon>Lactobacillales</taxon>
        <taxon>Enterococcaceae</taxon>
        <taxon>Enterococcus</taxon>
    </lineage>
</organism>
<evidence type="ECO:0000256" key="7">
    <source>
        <dbReference type="ARBA" id="ARBA00022777"/>
    </source>
</evidence>
<dbReference type="CDD" id="cd00006">
    <property type="entry name" value="PTS_IIA_man"/>
    <property type="match status" value="1"/>
</dbReference>
<comment type="caution">
    <text evidence="9">The sequence shown here is derived from an EMBL/GenBank/DDBJ whole genome shotgun (WGS) entry which is preliminary data.</text>
</comment>
<evidence type="ECO:0000259" key="8">
    <source>
        <dbReference type="PROSITE" id="PS51096"/>
    </source>
</evidence>
<keyword evidence="6" id="KW-0598">Phosphotransferase system</keyword>
<feature type="domain" description="PTS EIIA type-4" evidence="8">
    <location>
        <begin position="1"/>
        <end position="125"/>
    </location>
</feature>
<dbReference type="GO" id="GO:0016301">
    <property type="term" value="F:kinase activity"/>
    <property type="evidence" value="ECO:0007669"/>
    <property type="project" value="UniProtKB-KW"/>
</dbReference>
<evidence type="ECO:0000313" key="10">
    <source>
        <dbReference type="Proteomes" id="UP000013840"/>
    </source>
</evidence>
<dbReference type="PANTHER" id="PTHR33799:SF1">
    <property type="entry name" value="PTS SYSTEM MANNOSE-SPECIFIC EIIAB COMPONENT-RELATED"/>
    <property type="match status" value="1"/>
</dbReference>
<dbReference type="STRING" id="317735.RU98_GL000107"/>
<dbReference type="RefSeq" id="WP_010773012.1">
    <property type="nucleotide sequence ID" value="NZ_KB946335.1"/>
</dbReference>
<name>R3TR53_9ENTE</name>
<protein>
    <submittedName>
        <fullName evidence="9">PTS system, mannose/fructose/sorbose family, IIA component</fullName>
    </submittedName>
</protein>
<keyword evidence="4" id="KW-0762">Sugar transport</keyword>
<dbReference type="SUPFAM" id="SSF53062">
    <property type="entry name" value="PTS system fructose IIA component-like"/>
    <property type="match status" value="1"/>
</dbReference>
<keyword evidence="5" id="KW-0808">Transferase</keyword>
<dbReference type="AlphaFoldDB" id="R3TR53"/>
<gene>
    <name evidence="9" type="ORF">UC7_02933</name>
</gene>
<dbReference type="Gene3D" id="3.40.50.510">
    <property type="entry name" value="Phosphotransferase system, mannose-type IIA component"/>
    <property type="match status" value="1"/>
</dbReference>
<dbReference type="InterPro" id="IPR004701">
    <property type="entry name" value="PTS_EIIA_man-typ"/>
</dbReference>
<dbReference type="PROSITE" id="PS51096">
    <property type="entry name" value="PTS_EIIA_TYPE_4"/>
    <property type="match status" value="1"/>
</dbReference>
<dbReference type="Pfam" id="PF03610">
    <property type="entry name" value="EIIA-man"/>
    <property type="match status" value="1"/>
</dbReference>
<keyword evidence="2" id="KW-0813">Transport</keyword>
<dbReference type="PANTHER" id="PTHR33799">
    <property type="entry name" value="PTS PERMEASE-RELATED-RELATED"/>
    <property type="match status" value="1"/>
</dbReference>
<evidence type="ECO:0000256" key="3">
    <source>
        <dbReference type="ARBA" id="ARBA00022490"/>
    </source>
</evidence>
<evidence type="ECO:0000256" key="6">
    <source>
        <dbReference type="ARBA" id="ARBA00022683"/>
    </source>
</evidence>
<dbReference type="InterPro" id="IPR036662">
    <property type="entry name" value="PTS_EIIA_man-typ_sf"/>
</dbReference>
<evidence type="ECO:0000256" key="1">
    <source>
        <dbReference type="ARBA" id="ARBA00004496"/>
    </source>
</evidence>
<dbReference type="InterPro" id="IPR033887">
    <property type="entry name" value="PTS_IIA_man"/>
</dbReference>
<comment type="subcellular location">
    <subcellularLocation>
        <location evidence="1">Cytoplasm</location>
    </subcellularLocation>
</comment>
<evidence type="ECO:0000256" key="4">
    <source>
        <dbReference type="ARBA" id="ARBA00022597"/>
    </source>
</evidence>
<reference evidence="9 10" key="1">
    <citation type="submission" date="2013-02" db="EMBL/GenBank/DDBJ databases">
        <title>The Genome Sequence of Enterococcus caccae BAA-1240.</title>
        <authorList>
            <consortium name="The Broad Institute Genome Sequencing Platform"/>
            <consortium name="The Broad Institute Genome Sequencing Center for Infectious Disease"/>
            <person name="Earl A.M."/>
            <person name="Gilmore M.S."/>
            <person name="Lebreton F."/>
            <person name="Walker B."/>
            <person name="Young S.K."/>
            <person name="Zeng Q."/>
            <person name="Gargeya S."/>
            <person name="Fitzgerald M."/>
            <person name="Haas B."/>
            <person name="Abouelleil A."/>
            <person name="Alvarado L."/>
            <person name="Arachchi H.M."/>
            <person name="Berlin A.M."/>
            <person name="Chapman S.B."/>
            <person name="Dewar J."/>
            <person name="Goldberg J."/>
            <person name="Griggs A."/>
            <person name="Gujja S."/>
            <person name="Hansen M."/>
            <person name="Howarth C."/>
            <person name="Imamovic A."/>
            <person name="Larimer J."/>
            <person name="McCowan C."/>
            <person name="Murphy C."/>
            <person name="Neiman D."/>
            <person name="Pearson M."/>
            <person name="Priest M."/>
            <person name="Roberts A."/>
            <person name="Saif S."/>
            <person name="Shea T."/>
            <person name="Sisk P."/>
            <person name="Sykes S."/>
            <person name="Wortman J."/>
            <person name="Nusbaum C."/>
            <person name="Birren B."/>
        </authorList>
    </citation>
    <scope>NUCLEOTIDE SEQUENCE [LARGE SCALE GENOMIC DNA]</scope>
    <source>
        <strain evidence="9 10">ATCC BAA-1240</strain>
    </source>
</reference>
<evidence type="ECO:0000256" key="5">
    <source>
        <dbReference type="ARBA" id="ARBA00022679"/>
    </source>
</evidence>
<sequence>MISFILTGHGSFSEGMKGALEMIAGPQEQFEVVPFFENESLDQFELKMNTAIQQVMGPEGILIFSDLMGGTPFRAAMLEAAKNEMITVIAGTNLPLLIEATGLRFSEENATALAEKILPIGREGLVHPQLQLCQNETTVEDMEEGI</sequence>
<dbReference type="OrthoDB" id="6623712at2"/>
<keyword evidence="7" id="KW-0418">Kinase</keyword>
<dbReference type="PATRIC" id="fig|1158612.3.peg.2899"/>
<dbReference type="GO" id="GO:0005737">
    <property type="term" value="C:cytoplasm"/>
    <property type="evidence" value="ECO:0007669"/>
    <property type="project" value="UniProtKB-SubCell"/>
</dbReference>
<evidence type="ECO:0000256" key="2">
    <source>
        <dbReference type="ARBA" id="ARBA00022448"/>
    </source>
</evidence>
<dbReference type="InterPro" id="IPR051471">
    <property type="entry name" value="Bacterial_PTS_sugar_comp"/>
</dbReference>
<dbReference type="EMBL" id="AJAU01000022">
    <property type="protein sequence ID" value="EOL43603.1"/>
    <property type="molecule type" value="Genomic_DNA"/>
</dbReference>
<keyword evidence="10" id="KW-1185">Reference proteome</keyword>
<dbReference type="Proteomes" id="UP000013840">
    <property type="component" value="Unassembled WGS sequence"/>
</dbReference>
<dbReference type="eggNOG" id="COG2893">
    <property type="taxonomic scope" value="Bacteria"/>
</dbReference>
<dbReference type="GO" id="GO:0016020">
    <property type="term" value="C:membrane"/>
    <property type="evidence" value="ECO:0007669"/>
    <property type="project" value="InterPro"/>
</dbReference>
<evidence type="ECO:0000313" key="9">
    <source>
        <dbReference type="EMBL" id="EOL43603.1"/>
    </source>
</evidence>
<dbReference type="GO" id="GO:0009401">
    <property type="term" value="P:phosphoenolpyruvate-dependent sugar phosphotransferase system"/>
    <property type="evidence" value="ECO:0007669"/>
    <property type="project" value="UniProtKB-KW"/>
</dbReference>
<accession>R3TR53</accession>
<proteinExistence type="predicted"/>